<dbReference type="PANTHER" id="PTHR12395:SF9">
    <property type="entry name" value="DECAPPING AND EXORIBONUCLEASE PROTEIN"/>
    <property type="match status" value="1"/>
</dbReference>
<dbReference type="Pfam" id="PF08652">
    <property type="entry name" value="RAI1"/>
    <property type="match status" value="1"/>
</dbReference>
<evidence type="ECO:0000313" key="6">
    <source>
        <dbReference type="WBParaSite" id="jg21692.1"/>
    </source>
</evidence>
<comment type="function">
    <text evidence="2">Decapping enzyme for NAD-capped RNAs: specifically hydrolyzes the nicotinamide adenine dinucleotide (NAD) cap from a subset of RNAs by removing the entire NAD moiety from the 5'-end of an NAD-capped RNA.</text>
</comment>
<dbReference type="Proteomes" id="UP000887574">
    <property type="component" value="Unplaced"/>
</dbReference>
<keyword evidence="5" id="KW-1185">Reference proteome</keyword>
<comment type="subcellular location">
    <subcellularLocation>
        <location evidence="2">Nucleus</location>
    </subcellularLocation>
</comment>
<evidence type="ECO:0000256" key="3">
    <source>
        <dbReference type="SAM" id="MobiDB-lite"/>
    </source>
</evidence>
<feature type="compositionally biased region" description="Basic and acidic residues" evidence="3">
    <location>
        <begin position="314"/>
        <end position="332"/>
    </location>
</feature>
<name>A0A915DMX8_9BILA</name>
<proteinExistence type="inferred from homology"/>
<dbReference type="GO" id="GO:0005829">
    <property type="term" value="C:cytosol"/>
    <property type="evidence" value="ECO:0007669"/>
    <property type="project" value="TreeGrafter"/>
</dbReference>
<dbReference type="GO" id="GO:0003723">
    <property type="term" value="F:RNA binding"/>
    <property type="evidence" value="ECO:0007669"/>
    <property type="project" value="UniProtKB-KW"/>
</dbReference>
<feature type="region of interest" description="Disordered" evidence="3">
    <location>
        <begin position="394"/>
        <end position="489"/>
    </location>
</feature>
<dbReference type="GO" id="GO:0000166">
    <property type="term" value="F:nucleotide binding"/>
    <property type="evidence" value="ECO:0007669"/>
    <property type="project" value="UniProtKB-KW"/>
</dbReference>
<dbReference type="AlphaFoldDB" id="A0A915DMX8"/>
<keyword evidence="2" id="KW-0378">Hydrolase</keyword>
<dbReference type="WBParaSite" id="jg21692.1">
    <property type="protein sequence ID" value="jg21692.1"/>
    <property type="gene ID" value="jg21692"/>
</dbReference>
<dbReference type="GO" id="GO:0004518">
    <property type="term" value="F:nuclease activity"/>
    <property type="evidence" value="ECO:0007669"/>
    <property type="project" value="UniProtKB-KW"/>
</dbReference>
<dbReference type="InterPro" id="IPR039039">
    <property type="entry name" value="RAI1-like_fam"/>
</dbReference>
<dbReference type="GO" id="GO:0000956">
    <property type="term" value="P:nuclear-transcribed mRNA catabolic process"/>
    <property type="evidence" value="ECO:0007669"/>
    <property type="project" value="TreeGrafter"/>
</dbReference>
<feature type="compositionally biased region" description="Low complexity" evidence="3">
    <location>
        <begin position="402"/>
        <end position="412"/>
    </location>
</feature>
<organism evidence="5 6">
    <name type="scientific">Ditylenchus dipsaci</name>
    <dbReference type="NCBI Taxonomy" id="166011"/>
    <lineage>
        <taxon>Eukaryota</taxon>
        <taxon>Metazoa</taxon>
        <taxon>Ecdysozoa</taxon>
        <taxon>Nematoda</taxon>
        <taxon>Chromadorea</taxon>
        <taxon>Rhabditida</taxon>
        <taxon>Tylenchina</taxon>
        <taxon>Tylenchomorpha</taxon>
        <taxon>Sphaerularioidea</taxon>
        <taxon>Anguinidae</taxon>
        <taxon>Anguininae</taxon>
        <taxon>Ditylenchus</taxon>
    </lineage>
</organism>
<keyword evidence="2" id="KW-0539">Nucleus</keyword>
<reference evidence="6" key="1">
    <citation type="submission" date="2022-11" db="UniProtKB">
        <authorList>
            <consortium name="WormBaseParasite"/>
        </authorList>
    </citation>
    <scope>IDENTIFICATION</scope>
</reference>
<evidence type="ECO:0000256" key="2">
    <source>
        <dbReference type="RuleBase" id="RU367113"/>
    </source>
</evidence>
<feature type="compositionally biased region" description="Polar residues" evidence="3">
    <location>
        <begin position="435"/>
        <end position="447"/>
    </location>
</feature>
<dbReference type="InterPro" id="IPR013961">
    <property type="entry name" value="RAI1"/>
</dbReference>
<evidence type="ECO:0000313" key="5">
    <source>
        <dbReference type="Proteomes" id="UP000887574"/>
    </source>
</evidence>
<evidence type="ECO:0000259" key="4">
    <source>
        <dbReference type="Pfam" id="PF08652"/>
    </source>
</evidence>
<dbReference type="GO" id="GO:0046872">
    <property type="term" value="F:metal ion binding"/>
    <property type="evidence" value="ECO:0007669"/>
    <property type="project" value="UniProtKB-KW"/>
</dbReference>
<keyword evidence="2" id="KW-0547">Nucleotide-binding</keyword>
<accession>A0A915DMX8</accession>
<dbReference type="GO" id="GO:0110155">
    <property type="term" value="P:NAD-cap decapping"/>
    <property type="evidence" value="ECO:0007669"/>
    <property type="project" value="TreeGrafter"/>
</dbReference>
<dbReference type="GO" id="GO:0005634">
    <property type="term" value="C:nucleus"/>
    <property type="evidence" value="ECO:0007669"/>
    <property type="project" value="UniProtKB-SubCell"/>
</dbReference>
<comment type="cofactor">
    <cofactor evidence="2">
        <name>a divalent metal cation</name>
        <dbReference type="ChEBI" id="CHEBI:60240"/>
    </cofactor>
</comment>
<dbReference type="PANTHER" id="PTHR12395">
    <property type="entry name" value="DOM-3 RELATED"/>
    <property type="match status" value="1"/>
</dbReference>
<protein>
    <recommendedName>
        <fullName evidence="2">Decapping nuclease</fullName>
        <ecNumber evidence="2">3.6.1.-</ecNumber>
    </recommendedName>
</protein>
<keyword evidence="2" id="KW-0479">Metal-binding</keyword>
<feature type="domain" description="RAI1-like" evidence="4">
    <location>
        <begin position="26"/>
        <end position="295"/>
    </location>
</feature>
<keyword evidence="2" id="KW-0540">Nuclease</keyword>
<comment type="similarity">
    <text evidence="1 2">Belongs to the DXO/Dom3Z family.</text>
</comment>
<feature type="region of interest" description="Disordered" evidence="3">
    <location>
        <begin position="293"/>
        <end position="332"/>
    </location>
</feature>
<dbReference type="GO" id="GO:0034353">
    <property type="term" value="F:mRNA 5'-diphosphatase activity"/>
    <property type="evidence" value="ECO:0007669"/>
    <property type="project" value="TreeGrafter"/>
</dbReference>
<keyword evidence="2" id="KW-0694">RNA-binding</keyword>
<dbReference type="EC" id="3.6.1.-" evidence="2"/>
<sequence length="489" mass="54950">MQPFSSSLELYLHPSTQSKLSESVLVSEFSVDENRKLTLGQSEARYLYSPLVGRAIRLDLNANFDTYIPNPRSEKMLQTFNWILAVADGSKDLKKIVRDADFVSGRGTTCRIASSDVIFICELENELGRVSDRNARDQLTSYWGHKFEQCVTGELPKAEPDTSKPVNDNCEFRAMFLSEVRSTNSTIRILYKGEIDCFDADGKEILELKTQLNSIGHGYFFYKKAFKWWLQSRLAGIKHLVVGIRDINGIVNSLEKISLEQLLTMTKDLQPAPCFSFLHSFLDYIKLKMSGQHSKEDKSRRNSMLGAQALRTKQKVEQKEKERRLKDRQKNLELQRQHIQKVANEDAQAAILEYGGVGLSSSASLSDHFGAVSNPAASAVSSSLSHHHLQAAAPEIAQTGQRRNSSKLSSSNRKIHQRYSLNANSYDRIQLPVRSPSTDYGTSNGSANLGHPSSAGSRFLRWLGLSGNGHSAKKQHQQQQAEKRRMSTY</sequence>
<evidence type="ECO:0000256" key="1">
    <source>
        <dbReference type="ARBA" id="ARBA00006562"/>
    </source>
</evidence>